<dbReference type="EMBL" id="CABFNB010000139">
    <property type="protein sequence ID" value="VTZ64856.1"/>
    <property type="molecule type" value="Genomic_DNA"/>
</dbReference>
<dbReference type="Proteomes" id="UP000507954">
    <property type="component" value="Unassembled WGS sequence"/>
</dbReference>
<protein>
    <submittedName>
        <fullName evidence="1">Uncharacterized protein</fullName>
    </submittedName>
</protein>
<dbReference type="AlphaFoldDB" id="A0A508X5E8"/>
<proteinExistence type="predicted"/>
<evidence type="ECO:0000313" key="1">
    <source>
        <dbReference type="EMBL" id="VTZ64856.1"/>
    </source>
</evidence>
<sequence length="32" mass="3605">MIRTLDPHVPNVVRYQTALHSVTSGASIEQHF</sequence>
<gene>
    <name evidence="1" type="ORF">EMEDMD4_70159</name>
</gene>
<accession>A0A508X5E8</accession>
<name>A0A508X5E8_9HYPH</name>
<organism evidence="1">
    <name type="scientific">Sinorhizobium medicae</name>
    <dbReference type="NCBI Taxonomy" id="110321"/>
    <lineage>
        <taxon>Bacteria</taxon>
        <taxon>Pseudomonadati</taxon>
        <taxon>Pseudomonadota</taxon>
        <taxon>Alphaproteobacteria</taxon>
        <taxon>Hyphomicrobiales</taxon>
        <taxon>Rhizobiaceae</taxon>
        <taxon>Sinorhizobium/Ensifer group</taxon>
        <taxon>Sinorhizobium</taxon>
    </lineage>
</organism>
<reference evidence="1" key="1">
    <citation type="submission" date="2019-06" db="EMBL/GenBank/DDBJ databases">
        <authorList>
            <person name="Le Quere A."/>
            <person name="Colella S."/>
        </authorList>
    </citation>
    <scope>NUCLEOTIDE SEQUENCE</scope>
    <source>
        <strain evidence="1">EmedicaeMD41</strain>
    </source>
</reference>